<feature type="region of interest" description="Disordered" evidence="2">
    <location>
        <begin position="139"/>
        <end position="170"/>
    </location>
</feature>
<organism evidence="3 4">
    <name type="scientific">Dentiscutata erythropus</name>
    <dbReference type="NCBI Taxonomy" id="1348616"/>
    <lineage>
        <taxon>Eukaryota</taxon>
        <taxon>Fungi</taxon>
        <taxon>Fungi incertae sedis</taxon>
        <taxon>Mucoromycota</taxon>
        <taxon>Glomeromycotina</taxon>
        <taxon>Glomeromycetes</taxon>
        <taxon>Diversisporales</taxon>
        <taxon>Gigasporaceae</taxon>
        <taxon>Dentiscutata</taxon>
    </lineage>
</organism>
<keyword evidence="1" id="KW-0175">Coiled coil</keyword>
<feature type="coiled-coil region" evidence="1">
    <location>
        <begin position="20"/>
        <end position="68"/>
    </location>
</feature>
<accession>A0A9N9CG63</accession>
<reference evidence="3" key="1">
    <citation type="submission" date="2021-06" db="EMBL/GenBank/DDBJ databases">
        <authorList>
            <person name="Kallberg Y."/>
            <person name="Tangrot J."/>
            <person name="Rosling A."/>
        </authorList>
    </citation>
    <scope>NUCLEOTIDE SEQUENCE</scope>
    <source>
        <strain evidence="3">MA453B</strain>
    </source>
</reference>
<evidence type="ECO:0000313" key="3">
    <source>
        <dbReference type="EMBL" id="CAG8600595.1"/>
    </source>
</evidence>
<evidence type="ECO:0000256" key="2">
    <source>
        <dbReference type="SAM" id="MobiDB-lite"/>
    </source>
</evidence>
<evidence type="ECO:0000256" key="1">
    <source>
        <dbReference type="SAM" id="Coils"/>
    </source>
</evidence>
<feature type="compositionally biased region" description="Basic residues" evidence="2">
    <location>
        <begin position="145"/>
        <end position="158"/>
    </location>
</feature>
<sequence>MLNQMIEDAKTKTSSLSSENEILTKKIDELTKVVEKIRSEHDIIATARNELQGTLNYITNDNNKLRKETNELHVKIALLQNSCAKFNDGGPLPEPMNDNEVTRIDSVTDASSENSSNQSKRHVTFAETETNKKRVRVNKEETLKAGHKSRSNRSKKAISKMPDTTEPPTVIAFPLEPVTKNPVIGYDQMKSRFNIPKKD</sequence>
<gene>
    <name evidence="3" type="ORF">DERYTH_LOCUS7620</name>
</gene>
<dbReference type="EMBL" id="CAJVPY010003751">
    <property type="protein sequence ID" value="CAG8600595.1"/>
    <property type="molecule type" value="Genomic_DNA"/>
</dbReference>
<proteinExistence type="predicted"/>
<comment type="caution">
    <text evidence="3">The sequence shown here is derived from an EMBL/GenBank/DDBJ whole genome shotgun (WGS) entry which is preliminary data.</text>
</comment>
<name>A0A9N9CG63_9GLOM</name>
<protein>
    <submittedName>
        <fullName evidence="3">4629_t:CDS:1</fullName>
    </submittedName>
</protein>
<evidence type="ECO:0000313" key="4">
    <source>
        <dbReference type="Proteomes" id="UP000789405"/>
    </source>
</evidence>
<dbReference type="AlphaFoldDB" id="A0A9N9CG63"/>
<dbReference type="Proteomes" id="UP000789405">
    <property type="component" value="Unassembled WGS sequence"/>
</dbReference>
<dbReference type="OrthoDB" id="2377739at2759"/>
<keyword evidence="4" id="KW-1185">Reference proteome</keyword>